<dbReference type="Proteomes" id="UP000186795">
    <property type="component" value="Unassembled WGS sequence"/>
</dbReference>
<keyword evidence="3" id="KW-1185">Reference proteome</keyword>
<dbReference type="SUPFAM" id="SSF53474">
    <property type="entry name" value="alpha/beta-Hydrolases"/>
    <property type="match status" value="1"/>
</dbReference>
<dbReference type="GO" id="GO:0016787">
    <property type="term" value="F:hydrolase activity"/>
    <property type="evidence" value="ECO:0007669"/>
    <property type="project" value="UniProtKB-KW"/>
</dbReference>
<dbReference type="InterPro" id="IPR022742">
    <property type="entry name" value="Hydrolase_4"/>
</dbReference>
<evidence type="ECO:0000313" key="3">
    <source>
        <dbReference type="Proteomes" id="UP000186795"/>
    </source>
</evidence>
<gene>
    <name evidence="2" type="ORF">SAMN05421790_10358</name>
</gene>
<dbReference type="Pfam" id="PF12146">
    <property type="entry name" value="Hydrolase_4"/>
    <property type="match status" value="1"/>
</dbReference>
<dbReference type="InterPro" id="IPR029058">
    <property type="entry name" value="AB_hydrolase_fold"/>
</dbReference>
<dbReference type="Gene3D" id="3.40.50.1820">
    <property type="entry name" value="alpha/beta hydrolase"/>
    <property type="match status" value="1"/>
</dbReference>
<organism evidence="2 3">
    <name type="scientific">Kroppenstedtia eburnea</name>
    <dbReference type="NCBI Taxonomy" id="714067"/>
    <lineage>
        <taxon>Bacteria</taxon>
        <taxon>Bacillati</taxon>
        <taxon>Bacillota</taxon>
        <taxon>Bacilli</taxon>
        <taxon>Bacillales</taxon>
        <taxon>Thermoactinomycetaceae</taxon>
        <taxon>Kroppenstedtia</taxon>
    </lineage>
</organism>
<proteinExistence type="predicted"/>
<dbReference type="EMBL" id="FTOD01000003">
    <property type="protein sequence ID" value="SIS60673.1"/>
    <property type="molecule type" value="Genomic_DNA"/>
</dbReference>
<evidence type="ECO:0000313" key="2">
    <source>
        <dbReference type="EMBL" id="SIS60673.1"/>
    </source>
</evidence>
<dbReference type="AlphaFoldDB" id="A0A1N7KGG8"/>
<reference evidence="3" key="1">
    <citation type="submission" date="2017-01" db="EMBL/GenBank/DDBJ databases">
        <authorList>
            <person name="Varghese N."/>
            <person name="Submissions S."/>
        </authorList>
    </citation>
    <scope>NUCLEOTIDE SEQUENCE [LARGE SCALE GENOMIC DNA]</scope>
    <source>
        <strain evidence="3">DSM 45196</strain>
    </source>
</reference>
<dbReference type="PANTHER" id="PTHR11614">
    <property type="entry name" value="PHOSPHOLIPASE-RELATED"/>
    <property type="match status" value="1"/>
</dbReference>
<evidence type="ECO:0000259" key="1">
    <source>
        <dbReference type="Pfam" id="PF12146"/>
    </source>
</evidence>
<dbReference type="RefSeq" id="WP_076523996.1">
    <property type="nucleotide sequence ID" value="NZ_CP048103.1"/>
</dbReference>
<sequence length="294" mass="34433">MFTVHTFENRFSTRDGIELRYRVWSPAHPKTMVILIHGAGEHIDIYKHLGHLFCEHDFAFITFDLRGFGCSGGKCGHVRRFEEYIHDLDQLIHYFRRKFGEIRCYLIGHSLGGLIVTRYIQEYAAPVDRIVLSAPALYLRLQIPYMARWFIRFISFSFPGFSINPYNLMKVAHWIPRLRSIATYDVRNKLSDPFIALRYSFRWLQELLNHKQMAYQSAEKVKIPTLCICGDNPTEELRRFMDRVSVEEKQCVFLPDAGHNLLHPEKSSTVIQTLMQWFTPDAGTNHGSIRFPDT</sequence>
<dbReference type="InterPro" id="IPR051044">
    <property type="entry name" value="MAG_DAG_Lipase"/>
</dbReference>
<dbReference type="OrthoDB" id="9806902at2"/>
<name>A0A1N7KGG8_9BACL</name>
<keyword evidence="2" id="KW-0378">Hydrolase</keyword>
<accession>A0A1N7KGG8</accession>
<protein>
    <submittedName>
        <fullName evidence="2">Lysophospholipase, alpha-beta hydrolase superfamily</fullName>
    </submittedName>
</protein>
<feature type="domain" description="Serine aminopeptidase S33" evidence="1">
    <location>
        <begin position="28"/>
        <end position="263"/>
    </location>
</feature>